<feature type="domain" description="5'-Nucleotidase C-terminal" evidence="2">
    <location>
        <begin position="72"/>
        <end position="211"/>
    </location>
</feature>
<comment type="caution">
    <text evidence="3">The sequence shown here is derived from an EMBL/GenBank/DDBJ whole genome shotgun (WGS) entry which is preliminary data.</text>
</comment>
<sequence length="256" mass="28453">MKIKFLLIASAFLSFTACKTPLNIAKVSPEKNISLSKDLPEAQNFKDFIEPYKQEVEGKMNTKISHTAVDLNKQGDNSNLGNLLADYTFEGADDWAKKNGIPAGVDAAVINVGGIRSSIGAGDILTKHVYEVMPFENEVVIVKMKGSDLQELFDYYLKTQKNNPVSHLYIETDNDKVIKGLVKGKEVIETQDYYIATSDYLALGGDNMAFFGKGEVISTGLRLRDLFLDKFKANPEITAPKDIRLNFKNKKNRTDG</sequence>
<feature type="signal peptide" evidence="1">
    <location>
        <begin position="1"/>
        <end position="19"/>
    </location>
</feature>
<protein>
    <submittedName>
        <fullName evidence="3">5'-nucleotidase C-terminal domain-containing protein</fullName>
    </submittedName>
</protein>
<dbReference type="InterPro" id="IPR006179">
    <property type="entry name" value="5_nucleotidase/apyrase"/>
</dbReference>
<dbReference type="RefSeq" id="WP_265143190.1">
    <property type="nucleotide sequence ID" value="NZ_JAPCHZ010000001.1"/>
</dbReference>
<dbReference type="Proteomes" id="UP001209107">
    <property type="component" value="Unassembled WGS sequence"/>
</dbReference>
<keyword evidence="4" id="KW-1185">Reference proteome</keyword>
<gene>
    <name evidence="3" type="ORF">OK344_01915</name>
</gene>
<dbReference type="SUPFAM" id="SSF55816">
    <property type="entry name" value="5'-nucleotidase (syn. UDP-sugar hydrolase), C-terminal domain"/>
    <property type="match status" value="1"/>
</dbReference>
<dbReference type="Gene3D" id="3.90.780.10">
    <property type="entry name" value="5'-Nucleotidase, C-terminal domain"/>
    <property type="match status" value="1"/>
</dbReference>
<organism evidence="3 4">
    <name type="scientific">Kaistella yananensis</name>
    <dbReference type="NCBI Taxonomy" id="2989820"/>
    <lineage>
        <taxon>Bacteria</taxon>
        <taxon>Pseudomonadati</taxon>
        <taxon>Bacteroidota</taxon>
        <taxon>Flavobacteriia</taxon>
        <taxon>Flavobacteriales</taxon>
        <taxon>Weeksellaceae</taxon>
        <taxon>Chryseobacterium group</taxon>
        <taxon>Kaistella</taxon>
    </lineage>
</organism>
<feature type="chain" id="PRO_5045922427" evidence="1">
    <location>
        <begin position="20"/>
        <end position="256"/>
    </location>
</feature>
<evidence type="ECO:0000313" key="4">
    <source>
        <dbReference type="Proteomes" id="UP001209107"/>
    </source>
</evidence>
<dbReference type="InterPro" id="IPR036907">
    <property type="entry name" value="5'-Nucleotdase_C_sf"/>
</dbReference>
<dbReference type="PRINTS" id="PR01607">
    <property type="entry name" value="APYRASEFAMLY"/>
</dbReference>
<evidence type="ECO:0000259" key="2">
    <source>
        <dbReference type="Pfam" id="PF02872"/>
    </source>
</evidence>
<dbReference type="PANTHER" id="PTHR11575:SF24">
    <property type="entry name" value="5'-NUCLEOTIDASE"/>
    <property type="match status" value="1"/>
</dbReference>
<dbReference type="PANTHER" id="PTHR11575">
    <property type="entry name" value="5'-NUCLEOTIDASE-RELATED"/>
    <property type="match status" value="1"/>
</dbReference>
<name>A0ABT3JJK2_9FLAO</name>
<accession>A0ABT3JJK2</accession>
<evidence type="ECO:0000256" key="1">
    <source>
        <dbReference type="SAM" id="SignalP"/>
    </source>
</evidence>
<dbReference type="InterPro" id="IPR008334">
    <property type="entry name" value="5'-Nucleotdase_C"/>
</dbReference>
<reference evidence="3 4" key="1">
    <citation type="submission" date="2022-10" db="EMBL/GenBank/DDBJ databases">
        <title>Kaistella sp. BT-6-1-3.</title>
        <authorList>
            <person name="Ai J."/>
            <person name="Deng Z."/>
        </authorList>
    </citation>
    <scope>NUCLEOTIDE SEQUENCE [LARGE SCALE GENOMIC DNA]</scope>
    <source>
        <strain evidence="3 4">BT6-1-3</strain>
    </source>
</reference>
<dbReference type="EMBL" id="JAPCHZ010000001">
    <property type="protein sequence ID" value="MCW4450963.1"/>
    <property type="molecule type" value="Genomic_DNA"/>
</dbReference>
<evidence type="ECO:0000313" key="3">
    <source>
        <dbReference type="EMBL" id="MCW4450963.1"/>
    </source>
</evidence>
<dbReference type="Pfam" id="PF02872">
    <property type="entry name" value="5_nucleotid_C"/>
    <property type="match status" value="1"/>
</dbReference>
<proteinExistence type="predicted"/>
<dbReference type="PROSITE" id="PS51257">
    <property type="entry name" value="PROKAR_LIPOPROTEIN"/>
    <property type="match status" value="1"/>
</dbReference>
<keyword evidence="1" id="KW-0732">Signal</keyword>